<gene>
    <name evidence="1" type="ORF">BN580_01283</name>
</gene>
<protein>
    <submittedName>
        <fullName evidence="1">Uncharacterized protein</fullName>
    </submittedName>
</protein>
<dbReference type="Proteomes" id="UP000017938">
    <property type="component" value="Unassembled WGS sequence"/>
</dbReference>
<evidence type="ECO:0000313" key="2">
    <source>
        <dbReference type="Proteomes" id="UP000017938"/>
    </source>
</evidence>
<dbReference type="AlphaFoldDB" id="R6TN32"/>
<accession>R6TN32</accession>
<dbReference type="STRING" id="1263015.BN580_01283"/>
<dbReference type="EMBL" id="CBFW010000169">
    <property type="protein sequence ID" value="CDC73600.1"/>
    <property type="molecule type" value="Genomic_DNA"/>
</dbReference>
<proteinExistence type="predicted"/>
<evidence type="ECO:0000313" key="1">
    <source>
        <dbReference type="EMBL" id="CDC73600.1"/>
    </source>
</evidence>
<comment type="caution">
    <text evidence="1">The sequence shown here is derived from an EMBL/GenBank/DDBJ whole genome shotgun (WGS) entry which is preliminary data.</text>
</comment>
<reference evidence="1" key="1">
    <citation type="submission" date="2012-11" db="EMBL/GenBank/DDBJ databases">
        <title>Dependencies among metagenomic species, viruses, plasmids and units of genetic variation.</title>
        <authorList>
            <person name="Nielsen H.B."/>
            <person name="Almeida M."/>
            <person name="Juncker A.S."/>
            <person name="Rasmussen S."/>
            <person name="Li J."/>
            <person name="Sunagawa S."/>
            <person name="Plichta D."/>
            <person name="Gautier L."/>
            <person name="Le Chatelier E."/>
            <person name="Peletier E."/>
            <person name="Bonde I."/>
            <person name="Nielsen T."/>
            <person name="Manichanh C."/>
            <person name="Arumugam M."/>
            <person name="Batto J."/>
            <person name="Santos M.B.Q.D."/>
            <person name="Blom N."/>
            <person name="Borruel N."/>
            <person name="Burgdorf K.S."/>
            <person name="Boumezbeur F."/>
            <person name="Casellas F."/>
            <person name="Dore J."/>
            <person name="Guarner F."/>
            <person name="Hansen T."/>
            <person name="Hildebrand F."/>
            <person name="Kaas R.S."/>
            <person name="Kennedy S."/>
            <person name="Kristiansen K."/>
            <person name="Kultima J.R."/>
            <person name="Leonard P."/>
            <person name="Levenez F."/>
            <person name="Lund O."/>
            <person name="Moumen B."/>
            <person name="Le Paslier D."/>
            <person name="Pons N."/>
            <person name="Pedersen O."/>
            <person name="Prifti E."/>
            <person name="Qin J."/>
            <person name="Raes J."/>
            <person name="Tap J."/>
            <person name="Tims S."/>
            <person name="Ussery D.W."/>
            <person name="Yamada T."/>
            <person name="MetaHit consortium"/>
            <person name="Renault P."/>
            <person name="Sicheritz-Ponten T."/>
            <person name="Bork P."/>
            <person name="Wang J."/>
            <person name="Brunak S."/>
            <person name="Ehrlich S.D."/>
        </authorList>
    </citation>
    <scope>NUCLEOTIDE SEQUENCE [LARGE SCALE GENOMIC DNA]</scope>
</reference>
<name>R6TN32_9BACT</name>
<sequence>MCSRCGRDAIIPDGYRCGCSGSVNNGNPVQNGSGSGSGCGCGGSTQPRQGNGLLKTAACGLTSTIFRIVNGADNLLSGNCGCRR</sequence>
<organism evidence="1 2">
    <name type="scientific">Candidatus Colimorpha enterica</name>
    <dbReference type="NCBI Taxonomy" id="3083063"/>
    <lineage>
        <taxon>Bacteria</taxon>
        <taxon>Pseudomonadati</taxon>
        <taxon>Bacteroidota</taxon>
        <taxon>Bacteroidia</taxon>
        <taxon>Bacteroidales</taxon>
        <taxon>Candidatus Colimorpha</taxon>
    </lineage>
</organism>